<feature type="non-terminal residue" evidence="2">
    <location>
        <position position="66"/>
    </location>
</feature>
<keyword evidence="1" id="KW-0175">Coiled coil</keyword>
<evidence type="ECO:0000313" key="2">
    <source>
        <dbReference type="EMBL" id="KAA6371221.1"/>
    </source>
</evidence>
<proteinExistence type="predicted"/>
<accession>A0A5J4UMH6</accession>
<reference evidence="2 3" key="1">
    <citation type="submission" date="2019-03" db="EMBL/GenBank/DDBJ databases">
        <title>Single cell metagenomics reveals metabolic interactions within the superorganism composed of flagellate Streblomastix strix and complex community of Bacteroidetes bacteria on its surface.</title>
        <authorList>
            <person name="Treitli S.C."/>
            <person name="Kolisko M."/>
            <person name="Husnik F."/>
            <person name="Keeling P."/>
            <person name="Hampl V."/>
        </authorList>
    </citation>
    <scope>NUCLEOTIDE SEQUENCE [LARGE SCALE GENOMIC DNA]</scope>
    <source>
        <strain evidence="2">ST1C</strain>
    </source>
</reference>
<dbReference type="AlphaFoldDB" id="A0A5J4UMH6"/>
<evidence type="ECO:0000256" key="1">
    <source>
        <dbReference type="SAM" id="Coils"/>
    </source>
</evidence>
<name>A0A5J4UMH6_9EUKA</name>
<protein>
    <submittedName>
        <fullName evidence="2">Uncharacterized protein</fullName>
    </submittedName>
</protein>
<evidence type="ECO:0000313" key="3">
    <source>
        <dbReference type="Proteomes" id="UP000324800"/>
    </source>
</evidence>
<dbReference type="Proteomes" id="UP000324800">
    <property type="component" value="Unassembled WGS sequence"/>
</dbReference>
<dbReference type="EMBL" id="SNRW01014668">
    <property type="protein sequence ID" value="KAA6371221.1"/>
    <property type="molecule type" value="Genomic_DNA"/>
</dbReference>
<organism evidence="2 3">
    <name type="scientific">Streblomastix strix</name>
    <dbReference type="NCBI Taxonomy" id="222440"/>
    <lineage>
        <taxon>Eukaryota</taxon>
        <taxon>Metamonada</taxon>
        <taxon>Preaxostyla</taxon>
        <taxon>Oxymonadida</taxon>
        <taxon>Streblomastigidae</taxon>
        <taxon>Streblomastix</taxon>
    </lineage>
</organism>
<feature type="coiled-coil region" evidence="1">
    <location>
        <begin position="21"/>
        <end position="48"/>
    </location>
</feature>
<sequence length="66" mass="7748">MEETSFRPDQTSRSLASGVDINSLTILNRQLRTENETLRREKDEIESKSLDEVRILKAQLRDKEEQ</sequence>
<dbReference type="OrthoDB" id="2020852at2759"/>
<comment type="caution">
    <text evidence="2">The sequence shown here is derived from an EMBL/GenBank/DDBJ whole genome shotgun (WGS) entry which is preliminary data.</text>
</comment>
<gene>
    <name evidence="2" type="ORF">EZS28_033252</name>
</gene>